<dbReference type="GO" id="GO:0004452">
    <property type="term" value="F:isopentenyl-diphosphate delta-isomerase activity"/>
    <property type="evidence" value="ECO:0007669"/>
    <property type="project" value="UniProtKB-UniRule"/>
</dbReference>
<protein>
    <recommendedName>
        <fullName evidence="3 10">Isopentenyl-diphosphate Delta-isomerase</fullName>
        <shortName evidence="10">IPP isomerase</shortName>
        <ecNumber evidence="3 10">5.3.3.2</ecNumber>
    </recommendedName>
    <alternativeName>
        <fullName evidence="10">IPP:DMAPP isomerase</fullName>
    </alternativeName>
    <alternativeName>
        <fullName evidence="10">Isopentenyl pyrophosphate isomerase</fullName>
    </alternativeName>
</protein>
<dbReference type="UniPathway" id="UPA00059">
    <property type="reaction ID" value="UER00104"/>
</dbReference>
<keyword evidence="9 10" id="KW-0413">Isomerase</keyword>
<keyword evidence="14" id="KW-1185">Reference proteome</keyword>
<comment type="subcellular location">
    <subcellularLocation>
        <location evidence="10">Cytoplasm</location>
    </subcellularLocation>
</comment>
<dbReference type="PROSITE" id="PS51462">
    <property type="entry name" value="NUDIX"/>
    <property type="match status" value="1"/>
</dbReference>
<evidence type="ECO:0000256" key="5">
    <source>
        <dbReference type="ARBA" id="ARBA00022723"/>
    </source>
</evidence>
<comment type="pathway">
    <text evidence="1 10">Isoprenoid biosynthesis; dimethylallyl diphosphate biosynthesis; dimethylallyl diphosphate from isopentenyl diphosphate: step 1/1.</text>
</comment>
<dbReference type="InterPro" id="IPR000086">
    <property type="entry name" value="NUDIX_hydrolase_dom"/>
</dbReference>
<dbReference type="OrthoDB" id="9809458at2"/>
<reference evidence="14" key="1">
    <citation type="submission" date="2018-05" db="EMBL/GenBank/DDBJ databases">
        <authorList>
            <person name="Deangelis K."/>
            <person name="Huntemann M."/>
            <person name="Clum A."/>
            <person name="Pillay M."/>
            <person name="Palaniappan K."/>
            <person name="Varghese N."/>
            <person name="Mikhailova N."/>
            <person name="Stamatis D."/>
            <person name="Reddy T."/>
            <person name="Daum C."/>
            <person name="Shapiro N."/>
            <person name="Ivanova N."/>
            <person name="Kyrpides N."/>
            <person name="Woyke T."/>
        </authorList>
    </citation>
    <scope>NUCLEOTIDE SEQUENCE [LARGE SCALE GENOMIC DNA]</scope>
    <source>
        <strain evidence="14">GAS496</strain>
    </source>
</reference>
<feature type="binding site" evidence="10">
    <location>
        <position position="81"/>
    </location>
    <ligand>
        <name>Mn(2+)</name>
        <dbReference type="ChEBI" id="CHEBI:29035"/>
    </ligand>
</feature>
<name>A0A318HIK7_9MYCO</name>
<keyword evidence="7 10" id="KW-0464">Manganese</keyword>
<comment type="function">
    <text evidence="10">Catalyzes the 1,3-allylic rearrangement of the homoallylic substrate isopentenyl (IPP) to its highly electrophilic allylic isomer, dimethylallyl diphosphate (DMAPP).</text>
</comment>
<evidence type="ECO:0000256" key="10">
    <source>
        <dbReference type="HAMAP-Rule" id="MF_00202"/>
    </source>
</evidence>
<dbReference type="NCBIfam" id="TIGR02150">
    <property type="entry name" value="IPP_isom_1"/>
    <property type="match status" value="1"/>
</dbReference>
<comment type="cofactor">
    <cofactor evidence="10">
        <name>Mg(2+)</name>
        <dbReference type="ChEBI" id="CHEBI:18420"/>
    </cofactor>
    <text evidence="10">Binds 1 Mg(2+) ion per subunit. The magnesium ion binds only when substrate is bound.</text>
</comment>
<dbReference type="GO" id="GO:0008299">
    <property type="term" value="P:isoprenoid biosynthetic process"/>
    <property type="evidence" value="ECO:0007669"/>
    <property type="project" value="UniProtKB-UniRule"/>
</dbReference>
<dbReference type="InterPro" id="IPR056375">
    <property type="entry name" value="Idi_bact"/>
</dbReference>
<feature type="active site" evidence="10 11">
    <location>
        <position position="126"/>
    </location>
</feature>
<dbReference type="SUPFAM" id="SSF55811">
    <property type="entry name" value="Nudix"/>
    <property type="match status" value="1"/>
</dbReference>
<dbReference type="EMBL" id="QJJU01000004">
    <property type="protein sequence ID" value="PXX10254.1"/>
    <property type="molecule type" value="Genomic_DNA"/>
</dbReference>
<sequence length="194" mass="22141">MANPELDSPVVSRDDEQLILVDSDDREIGFLAKADAHSGVGTLHRAFSLFVFNPAGELLLQQRANGKRLWPGYWSNTCCSHPRRGETMDNAIHRRLHEELGLRTELEFLFKFRYRAQYDPQGVEHELCWVFAGTSAERPRPNVNEVAAWRYVTPQVLCSEVARAPETFTPWFKFAWARILREHAVPALAKAPAP</sequence>
<dbReference type="Pfam" id="PF00293">
    <property type="entry name" value="NUDIX"/>
    <property type="match status" value="1"/>
</dbReference>
<accession>A0A318HIK7</accession>
<feature type="active site" evidence="10 11">
    <location>
        <position position="79"/>
    </location>
</feature>
<dbReference type="PIRSF" id="PIRSF018427">
    <property type="entry name" value="Isopntndiph_ism"/>
    <property type="match status" value="1"/>
</dbReference>
<feature type="domain" description="Nudix hydrolase" evidence="12">
    <location>
        <begin position="42"/>
        <end position="174"/>
    </location>
</feature>
<dbReference type="GO" id="GO:0050992">
    <property type="term" value="P:dimethylallyl diphosphate biosynthetic process"/>
    <property type="evidence" value="ECO:0007669"/>
    <property type="project" value="UniProtKB-UniRule"/>
</dbReference>
<evidence type="ECO:0000313" key="14">
    <source>
        <dbReference type="Proteomes" id="UP000247781"/>
    </source>
</evidence>
<evidence type="ECO:0000256" key="2">
    <source>
        <dbReference type="ARBA" id="ARBA00007579"/>
    </source>
</evidence>
<dbReference type="InterPro" id="IPR011876">
    <property type="entry name" value="IsopentenylPP_isomerase_typ1"/>
</dbReference>
<gene>
    <name evidence="10" type="primary">idi</name>
    <name evidence="13" type="ORF">C8E89_10449</name>
</gene>
<comment type="catalytic activity">
    <reaction evidence="10">
        <text>isopentenyl diphosphate = dimethylallyl diphosphate</text>
        <dbReference type="Rhea" id="RHEA:23284"/>
        <dbReference type="ChEBI" id="CHEBI:57623"/>
        <dbReference type="ChEBI" id="CHEBI:128769"/>
        <dbReference type="EC" id="5.3.3.2"/>
    </reaction>
</comment>
<evidence type="ECO:0000256" key="9">
    <source>
        <dbReference type="ARBA" id="ARBA00023235"/>
    </source>
</evidence>
<keyword evidence="6 10" id="KW-0460">Magnesium</keyword>
<dbReference type="InterPro" id="IPR015797">
    <property type="entry name" value="NUDIX_hydrolase-like_dom_sf"/>
</dbReference>
<keyword evidence="8 10" id="KW-0414">Isoprene biosynthesis</keyword>
<evidence type="ECO:0000256" key="8">
    <source>
        <dbReference type="ARBA" id="ARBA00023229"/>
    </source>
</evidence>
<organism evidence="13 14">
    <name type="scientific">Mycolicibacterium moriokaense</name>
    <dbReference type="NCBI Taxonomy" id="39691"/>
    <lineage>
        <taxon>Bacteria</taxon>
        <taxon>Bacillati</taxon>
        <taxon>Actinomycetota</taxon>
        <taxon>Actinomycetes</taxon>
        <taxon>Mycobacteriales</taxon>
        <taxon>Mycobacteriaceae</taxon>
        <taxon>Mycolicibacterium</taxon>
    </lineage>
</organism>
<dbReference type="NCBIfam" id="NF002995">
    <property type="entry name" value="PRK03759.1"/>
    <property type="match status" value="1"/>
</dbReference>
<dbReference type="Gene3D" id="3.90.79.10">
    <property type="entry name" value="Nucleoside Triphosphate Pyrophosphohydrolase"/>
    <property type="match status" value="1"/>
</dbReference>
<dbReference type="EC" id="5.3.3.2" evidence="3 10"/>
<comment type="caution">
    <text evidence="13">The sequence shown here is derived from an EMBL/GenBank/DDBJ whole genome shotgun (WGS) entry which is preliminary data.</text>
</comment>
<evidence type="ECO:0000259" key="12">
    <source>
        <dbReference type="PROSITE" id="PS51462"/>
    </source>
</evidence>
<feature type="binding site" evidence="10">
    <location>
        <position position="44"/>
    </location>
    <ligand>
        <name>Mn(2+)</name>
        <dbReference type="ChEBI" id="CHEBI:29035"/>
    </ligand>
</feature>
<evidence type="ECO:0000256" key="1">
    <source>
        <dbReference type="ARBA" id="ARBA00004826"/>
    </source>
</evidence>
<dbReference type="AlphaFoldDB" id="A0A318HIK7"/>
<dbReference type="GO" id="GO:0046872">
    <property type="term" value="F:metal ion binding"/>
    <property type="evidence" value="ECO:0007669"/>
    <property type="project" value="UniProtKB-KW"/>
</dbReference>
<dbReference type="PANTHER" id="PTHR10885:SF0">
    <property type="entry name" value="ISOPENTENYL-DIPHOSPHATE DELTA-ISOMERASE"/>
    <property type="match status" value="1"/>
</dbReference>
<keyword evidence="5 10" id="KW-0479">Metal-binding</keyword>
<dbReference type="PANTHER" id="PTHR10885">
    <property type="entry name" value="ISOPENTENYL-DIPHOSPHATE DELTA-ISOMERASE"/>
    <property type="match status" value="1"/>
</dbReference>
<feature type="binding site" evidence="10">
    <location>
        <position position="37"/>
    </location>
    <ligand>
        <name>Mn(2+)</name>
        <dbReference type="ChEBI" id="CHEBI:29035"/>
    </ligand>
</feature>
<feature type="binding site" evidence="10">
    <location>
        <position position="124"/>
    </location>
    <ligand>
        <name>Mn(2+)</name>
        <dbReference type="ChEBI" id="CHEBI:29035"/>
    </ligand>
</feature>
<feature type="binding site" evidence="10">
    <location>
        <position position="126"/>
    </location>
    <ligand>
        <name>Mn(2+)</name>
        <dbReference type="ChEBI" id="CHEBI:29035"/>
    </ligand>
</feature>
<comment type="similarity">
    <text evidence="2 10">Belongs to the IPP isomerase type 1 family.</text>
</comment>
<evidence type="ECO:0000256" key="4">
    <source>
        <dbReference type="ARBA" id="ARBA00022490"/>
    </source>
</evidence>
<reference evidence="13 14" key="2">
    <citation type="submission" date="2018-06" db="EMBL/GenBank/DDBJ databases">
        <title>Sequencing of bacterial isolates from soil warming experiment in Harvard Forest, Massachusetts, USA.</title>
        <authorList>
            <person name="Deangelis K.PhD."/>
        </authorList>
    </citation>
    <scope>NUCLEOTIDE SEQUENCE [LARGE SCALE GENOMIC DNA]</scope>
    <source>
        <strain evidence="13 14">GAS496</strain>
    </source>
</reference>
<evidence type="ECO:0000256" key="11">
    <source>
        <dbReference type="PIRSR" id="PIRSR018427-1"/>
    </source>
</evidence>
<proteinExistence type="inferred from homology"/>
<dbReference type="Proteomes" id="UP000247781">
    <property type="component" value="Unassembled WGS sequence"/>
</dbReference>
<dbReference type="CDD" id="cd02885">
    <property type="entry name" value="NUDIX_IPP_Isomerase"/>
    <property type="match status" value="1"/>
</dbReference>
<dbReference type="RefSeq" id="WP_110315749.1">
    <property type="nucleotide sequence ID" value="NZ_QJJU01000004.1"/>
</dbReference>
<dbReference type="HAMAP" id="MF_00202">
    <property type="entry name" value="Idi"/>
    <property type="match status" value="1"/>
</dbReference>
<evidence type="ECO:0000256" key="6">
    <source>
        <dbReference type="ARBA" id="ARBA00022842"/>
    </source>
</evidence>
<comment type="cofactor">
    <cofactor evidence="10">
        <name>Mn(2+)</name>
        <dbReference type="ChEBI" id="CHEBI:29035"/>
    </cofactor>
    <text evidence="10">Binds 1 Mn(2+) ion per subunit.</text>
</comment>
<keyword evidence="4 10" id="KW-0963">Cytoplasm</keyword>
<dbReference type="GO" id="GO:0005737">
    <property type="term" value="C:cytoplasm"/>
    <property type="evidence" value="ECO:0007669"/>
    <property type="project" value="UniProtKB-SubCell"/>
</dbReference>
<evidence type="ECO:0000256" key="7">
    <source>
        <dbReference type="ARBA" id="ARBA00023211"/>
    </source>
</evidence>
<evidence type="ECO:0000256" key="3">
    <source>
        <dbReference type="ARBA" id="ARBA00012057"/>
    </source>
</evidence>
<evidence type="ECO:0000313" key="13">
    <source>
        <dbReference type="EMBL" id="PXX10254.1"/>
    </source>
</evidence>
<feature type="binding site" evidence="10">
    <location>
        <position position="99"/>
    </location>
    <ligand>
        <name>Mg(2+)</name>
        <dbReference type="ChEBI" id="CHEBI:18420"/>
    </ligand>
</feature>